<keyword evidence="1" id="KW-0472">Membrane</keyword>
<evidence type="ECO:0000256" key="1">
    <source>
        <dbReference type="SAM" id="Phobius"/>
    </source>
</evidence>
<protein>
    <submittedName>
        <fullName evidence="2">TadE/TadG family type IV pilus assembly protein</fullName>
    </submittedName>
</protein>
<keyword evidence="3" id="KW-1185">Reference proteome</keyword>
<keyword evidence="1" id="KW-0812">Transmembrane</keyword>
<name>A0ABW2B5I3_9RHOB</name>
<evidence type="ECO:0000313" key="2">
    <source>
        <dbReference type="EMBL" id="MFC6760304.1"/>
    </source>
</evidence>
<comment type="caution">
    <text evidence="2">The sequence shown here is derived from an EMBL/GenBank/DDBJ whole genome shotgun (WGS) entry which is preliminary data.</text>
</comment>
<sequence>MMRATLLKFRLNALLRCDFLRKQDGSISIEAMIVLPVMFWAFLAAFSIFDAFRMYGINQKAAFTVGDAISRETLPLDDDYLDGVHNLFEYLSLSEGKSAMRVSSIWFDEDNNSYRTDWSQTRGSAVALTNAQVKNWHNRLPVMPDNERVLLVETWSEYVPPFATGLEEREIQNFVFTRPRYAPRVCWEYCN</sequence>
<keyword evidence="1" id="KW-1133">Transmembrane helix</keyword>
<proteinExistence type="predicted"/>
<gene>
    <name evidence="2" type="ORF">ACFQFQ_13735</name>
</gene>
<accession>A0ABW2B5I3</accession>
<organism evidence="2 3">
    <name type="scientific">Sulfitobacter porphyrae</name>
    <dbReference type="NCBI Taxonomy" id="1246864"/>
    <lineage>
        <taxon>Bacteria</taxon>
        <taxon>Pseudomonadati</taxon>
        <taxon>Pseudomonadota</taxon>
        <taxon>Alphaproteobacteria</taxon>
        <taxon>Rhodobacterales</taxon>
        <taxon>Roseobacteraceae</taxon>
        <taxon>Sulfitobacter</taxon>
    </lineage>
</organism>
<feature type="transmembrane region" description="Helical" evidence="1">
    <location>
        <begin position="29"/>
        <end position="49"/>
    </location>
</feature>
<dbReference type="Proteomes" id="UP001596353">
    <property type="component" value="Unassembled WGS sequence"/>
</dbReference>
<evidence type="ECO:0000313" key="3">
    <source>
        <dbReference type="Proteomes" id="UP001596353"/>
    </source>
</evidence>
<reference evidence="3" key="1">
    <citation type="journal article" date="2019" name="Int. J. Syst. Evol. Microbiol.">
        <title>The Global Catalogue of Microorganisms (GCM) 10K type strain sequencing project: providing services to taxonomists for standard genome sequencing and annotation.</title>
        <authorList>
            <consortium name="The Broad Institute Genomics Platform"/>
            <consortium name="The Broad Institute Genome Sequencing Center for Infectious Disease"/>
            <person name="Wu L."/>
            <person name="Ma J."/>
        </authorList>
    </citation>
    <scope>NUCLEOTIDE SEQUENCE [LARGE SCALE GENOMIC DNA]</scope>
    <source>
        <strain evidence="3">CCUG 66188</strain>
    </source>
</reference>
<dbReference type="EMBL" id="JBHSWG010000001">
    <property type="protein sequence ID" value="MFC6760304.1"/>
    <property type="molecule type" value="Genomic_DNA"/>
</dbReference>